<dbReference type="Pfam" id="PF14267">
    <property type="entry name" value="DUF4357"/>
    <property type="match status" value="1"/>
</dbReference>
<sequence>MEFTSPSAAAAFLVGGSANGRTMWHLQDEPTTTLAAWEDRERDEADQQAAPIGPLTPPTETH</sequence>
<dbReference type="Proteomes" id="UP000577408">
    <property type="component" value="Unassembled WGS sequence"/>
</dbReference>
<dbReference type="AlphaFoldDB" id="A0A7V8USL7"/>
<dbReference type="InterPro" id="IPR025579">
    <property type="entry name" value="DUF4357"/>
</dbReference>
<reference evidence="3 4" key="1">
    <citation type="submission" date="2020-05" db="EMBL/GenBank/DDBJ databases">
        <title>Descriptions of Corynebacterium xxxx sp. nov., Corynebacterium yyyy sp. nov. and Corynebacterium zzzz sp. nov.</title>
        <authorList>
            <person name="Zhang G."/>
        </authorList>
    </citation>
    <scope>NUCLEOTIDE SEQUENCE [LARGE SCALE GENOMIC DNA]</scope>
    <source>
        <strain evidence="4">zg-913</strain>
    </source>
</reference>
<evidence type="ECO:0000313" key="4">
    <source>
        <dbReference type="Proteomes" id="UP000577408"/>
    </source>
</evidence>
<accession>A0A7V8USL7</accession>
<organism evidence="3 4">
    <name type="scientific">Corynebacterium wankanglinii</name>
    <dbReference type="NCBI Taxonomy" id="2735136"/>
    <lineage>
        <taxon>Bacteria</taxon>
        <taxon>Bacillati</taxon>
        <taxon>Actinomycetota</taxon>
        <taxon>Actinomycetes</taxon>
        <taxon>Mycobacteriales</taxon>
        <taxon>Corynebacteriaceae</taxon>
        <taxon>Corynebacterium</taxon>
    </lineage>
</organism>
<gene>
    <name evidence="3" type="ORF">HMA55_01420</name>
</gene>
<dbReference type="EMBL" id="JABFED010000001">
    <property type="protein sequence ID" value="MBA1836579.1"/>
    <property type="molecule type" value="Genomic_DNA"/>
</dbReference>
<keyword evidence="4" id="KW-1185">Reference proteome</keyword>
<evidence type="ECO:0000313" key="3">
    <source>
        <dbReference type="EMBL" id="MBA1836579.1"/>
    </source>
</evidence>
<feature type="domain" description="DUF4357" evidence="2">
    <location>
        <begin position="1"/>
        <end position="28"/>
    </location>
</feature>
<feature type="region of interest" description="Disordered" evidence="1">
    <location>
        <begin position="37"/>
        <end position="62"/>
    </location>
</feature>
<evidence type="ECO:0000256" key="1">
    <source>
        <dbReference type="SAM" id="MobiDB-lite"/>
    </source>
</evidence>
<proteinExistence type="predicted"/>
<comment type="caution">
    <text evidence="3">The sequence shown here is derived from an EMBL/GenBank/DDBJ whole genome shotgun (WGS) entry which is preliminary data.</text>
</comment>
<name>A0A7V8USL7_9CORY</name>
<protein>
    <submittedName>
        <fullName evidence="3">DUF4357 domain-containing protein</fullName>
    </submittedName>
</protein>
<evidence type="ECO:0000259" key="2">
    <source>
        <dbReference type="Pfam" id="PF14267"/>
    </source>
</evidence>